<comment type="similarity">
    <text evidence="1">Belongs to the sulfatase family.</text>
</comment>
<dbReference type="InterPro" id="IPR050738">
    <property type="entry name" value="Sulfatase"/>
</dbReference>
<dbReference type="EMBL" id="FUYF01000030">
    <property type="protein sequence ID" value="SKA96087.1"/>
    <property type="molecule type" value="Genomic_DNA"/>
</dbReference>
<name>A0A1T4Y2M5_9FIRM</name>
<evidence type="ECO:0000256" key="4">
    <source>
        <dbReference type="ARBA" id="ARBA00022837"/>
    </source>
</evidence>
<keyword evidence="2" id="KW-0479">Metal-binding</keyword>
<dbReference type="GO" id="GO:0046872">
    <property type="term" value="F:metal ion binding"/>
    <property type="evidence" value="ECO:0007669"/>
    <property type="project" value="UniProtKB-KW"/>
</dbReference>
<dbReference type="NCBIfam" id="NF010322">
    <property type="entry name" value="PRK13759.1"/>
    <property type="match status" value="1"/>
</dbReference>
<evidence type="ECO:0000256" key="2">
    <source>
        <dbReference type="ARBA" id="ARBA00022723"/>
    </source>
</evidence>
<dbReference type="CDD" id="cd16022">
    <property type="entry name" value="sulfatase_like"/>
    <property type="match status" value="1"/>
</dbReference>
<dbReference type="AlphaFoldDB" id="A0A1T4Y2M5"/>
<keyword evidence="3" id="KW-0378">Hydrolase</keyword>
<evidence type="ECO:0000259" key="5">
    <source>
        <dbReference type="Pfam" id="PF00884"/>
    </source>
</evidence>
<protein>
    <submittedName>
        <fullName evidence="6">Arylsulfatase A</fullName>
    </submittedName>
</protein>
<feature type="domain" description="Sulfatase N-terminal" evidence="5">
    <location>
        <begin position="22"/>
        <end position="380"/>
    </location>
</feature>
<sequence length="494" mass="56883">MFVRHAFTCKNNDKGFIMDKRPNIILLMADQMRGDCLGIAGHPDVKTPFLDALAAEGVRYENAYSACPTCVPARATLYTGMSQEHTGRVGYEDLIPWEYPHTLAGELSKAGYYTQCVGKMHVHPLRNNLGFNDVRLHDGYLHAYRRPTTPSYEDQRVADDYYWWLKQQLGVDADPVDTGLDCNSWVVRPWIYEEKYHPTNWVASECRDFLRRRDRSKPFFLMASFVRPHPPLDAPEYYLNLYKDKPLAEPWRGDWNDCVRWERDGHSYHAQTAPSDESYIQQLRAGYYAAITHMDHQIGRLVSALVEEQIMDNTIILFVSDHGEMLGDHLMFQKAKPFQGSIHVPLFISGPERYVGKHGTVRTDLAELRDVMPTLLELAGTPIPETVDGTSLLHPVEREYLHGEHTLGEDSMHFILTKEDKYIWYSQTGRELYFDLRNDPHENKNVLDEHPARVAELRELLINALKNREEGYTDGHSLLVGKTPVTVLQHTEVL</sequence>
<proteinExistence type="inferred from homology"/>
<dbReference type="Pfam" id="PF00884">
    <property type="entry name" value="Sulfatase"/>
    <property type="match status" value="1"/>
</dbReference>
<evidence type="ECO:0000256" key="3">
    <source>
        <dbReference type="ARBA" id="ARBA00022801"/>
    </source>
</evidence>
<accession>A0A1T4Y2M5</accession>
<evidence type="ECO:0000313" key="6">
    <source>
        <dbReference type="EMBL" id="SKA96087.1"/>
    </source>
</evidence>
<dbReference type="PROSITE" id="PS00149">
    <property type="entry name" value="SULFATASE_2"/>
    <property type="match status" value="1"/>
</dbReference>
<dbReference type="STRING" id="745368.SAMN02745178_02683"/>
<organism evidence="6 7">
    <name type="scientific">Gemmiger formicilis</name>
    <dbReference type="NCBI Taxonomy" id="745368"/>
    <lineage>
        <taxon>Bacteria</taxon>
        <taxon>Bacillati</taxon>
        <taxon>Bacillota</taxon>
        <taxon>Clostridia</taxon>
        <taxon>Eubacteriales</taxon>
        <taxon>Gemmiger</taxon>
    </lineage>
</organism>
<dbReference type="Gene3D" id="3.40.720.10">
    <property type="entry name" value="Alkaline Phosphatase, subunit A"/>
    <property type="match status" value="1"/>
</dbReference>
<gene>
    <name evidence="6" type="ORF">SAMN02745178_02683</name>
</gene>
<dbReference type="GO" id="GO:0004065">
    <property type="term" value="F:arylsulfatase activity"/>
    <property type="evidence" value="ECO:0007669"/>
    <property type="project" value="TreeGrafter"/>
</dbReference>
<dbReference type="Proteomes" id="UP000190286">
    <property type="component" value="Unassembled WGS sequence"/>
</dbReference>
<dbReference type="InterPro" id="IPR017850">
    <property type="entry name" value="Alkaline_phosphatase_core_sf"/>
</dbReference>
<dbReference type="InterPro" id="IPR000917">
    <property type="entry name" value="Sulfatase_N"/>
</dbReference>
<evidence type="ECO:0000313" key="7">
    <source>
        <dbReference type="Proteomes" id="UP000190286"/>
    </source>
</evidence>
<dbReference type="SUPFAM" id="SSF53649">
    <property type="entry name" value="Alkaline phosphatase-like"/>
    <property type="match status" value="1"/>
</dbReference>
<dbReference type="PANTHER" id="PTHR42693">
    <property type="entry name" value="ARYLSULFATASE FAMILY MEMBER"/>
    <property type="match status" value="1"/>
</dbReference>
<dbReference type="PANTHER" id="PTHR42693:SF53">
    <property type="entry name" value="ENDO-4-O-SULFATASE"/>
    <property type="match status" value="1"/>
</dbReference>
<dbReference type="InterPro" id="IPR024607">
    <property type="entry name" value="Sulfatase_CS"/>
</dbReference>
<evidence type="ECO:0000256" key="1">
    <source>
        <dbReference type="ARBA" id="ARBA00008779"/>
    </source>
</evidence>
<keyword evidence="7" id="KW-1185">Reference proteome</keyword>
<keyword evidence="4" id="KW-0106">Calcium</keyword>
<reference evidence="6 7" key="1">
    <citation type="submission" date="2017-02" db="EMBL/GenBank/DDBJ databases">
        <authorList>
            <person name="Peterson S.W."/>
        </authorList>
    </citation>
    <scope>NUCLEOTIDE SEQUENCE [LARGE SCALE GENOMIC DNA]</scope>
    <source>
        <strain evidence="6 7">ATCC 27749</strain>
    </source>
</reference>